<accession>A0A0C3BNF9</accession>
<evidence type="ECO:0000313" key="2">
    <source>
        <dbReference type="Proteomes" id="UP000054166"/>
    </source>
</evidence>
<keyword evidence="2" id="KW-1185">Reference proteome</keyword>
<protein>
    <submittedName>
        <fullName evidence="1">Uncharacterized protein</fullName>
    </submittedName>
</protein>
<dbReference type="AlphaFoldDB" id="A0A0C3BNF9"/>
<reference evidence="1 2" key="1">
    <citation type="submission" date="2014-04" db="EMBL/GenBank/DDBJ databases">
        <authorList>
            <consortium name="DOE Joint Genome Institute"/>
            <person name="Kuo A."/>
            <person name="Tarkka M."/>
            <person name="Buscot F."/>
            <person name="Kohler A."/>
            <person name="Nagy L.G."/>
            <person name="Floudas D."/>
            <person name="Copeland A."/>
            <person name="Barry K.W."/>
            <person name="Cichocki N."/>
            <person name="Veneault-Fourrey C."/>
            <person name="LaButti K."/>
            <person name="Lindquist E.A."/>
            <person name="Lipzen A."/>
            <person name="Lundell T."/>
            <person name="Morin E."/>
            <person name="Murat C."/>
            <person name="Sun H."/>
            <person name="Tunlid A."/>
            <person name="Henrissat B."/>
            <person name="Grigoriev I.V."/>
            <person name="Hibbett D.S."/>
            <person name="Martin F."/>
            <person name="Nordberg H.P."/>
            <person name="Cantor M.N."/>
            <person name="Hua S.X."/>
        </authorList>
    </citation>
    <scope>NUCLEOTIDE SEQUENCE [LARGE SCALE GENOMIC DNA]</scope>
    <source>
        <strain evidence="1 2">F 1598</strain>
    </source>
</reference>
<dbReference type="HOGENOM" id="CLU_2942588_0_0_1"/>
<evidence type="ECO:0000313" key="1">
    <source>
        <dbReference type="EMBL" id="KIM88018.1"/>
    </source>
</evidence>
<sequence length="60" mass="7100">MWHDLKSRRRPVVPVNGRTEVRNVGKEWMTKIWLCYAKCVVDRILRTSSLCKSKDQNPLT</sequence>
<name>A0A0C3BNF9_PILCF</name>
<organism evidence="1 2">
    <name type="scientific">Piloderma croceum (strain F 1598)</name>
    <dbReference type="NCBI Taxonomy" id="765440"/>
    <lineage>
        <taxon>Eukaryota</taxon>
        <taxon>Fungi</taxon>
        <taxon>Dikarya</taxon>
        <taxon>Basidiomycota</taxon>
        <taxon>Agaricomycotina</taxon>
        <taxon>Agaricomycetes</taxon>
        <taxon>Agaricomycetidae</taxon>
        <taxon>Atheliales</taxon>
        <taxon>Atheliaceae</taxon>
        <taxon>Piloderma</taxon>
    </lineage>
</organism>
<dbReference type="InParanoid" id="A0A0C3BNF9"/>
<dbReference type="Proteomes" id="UP000054166">
    <property type="component" value="Unassembled WGS sequence"/>
</dbReference>
<proteinExistence type="predicted"/>
<gene>
    <name evidence="1" type="ORF">PILCRDRAFT_814694</name>
</gene>
<dbReference type="EMBL" id="KN832978">
    <property type="protein sequence ID" value="KIM88018.1"/>
    <property type="molecule type" value="Genomic_DNA"/>
</dbReference>
<reference evidence="2" key="2">
    <citation type="submission" date="2015-01" db="EMBL/GenBank/DDBJ databases">
        <title>Evolutionary Origins and Diversification of the Mycorrhizal Mutualists.</title>
        <authorList>
            <consortium name="DOE Joint Genome Institute"/>
            <consortium name="Mycorrhizal Genomics Consortium"/>
            <person name="Kohler A."/>
            <person name="Kuo A."/>
            <person name="Nagy L.G."/>
            <person name="Floudas D."/>
            <person name="Copeland A."/>
            <person name="Barry K.W."/>
            <person name="Cichocki N."/>
            <person name="Veneault-Fourrey C."/>
            <person name="LaButti K."/>
            <person name="Lindquist E.A."/>
            <person name="Lipzen A."/>
            <person name="Lundell T."/>
            <person name="Morin E."/>
            <person name="Murat C."/>
            <person name="Riley R."/>
            <person name="Ohm R."/>
            <person name="Sun H."/>
            <person name="Tunlid A."/>
            <person name="Henrissat B."/>
            <person name="Grigoriev I.V."/>
            <person name="Hibbett D.S."/>
            <person name="Martin F."/>
        </authorList>
    </citation>
    <scope>NUCLEOTIDE SEQUENCE [LARGE SCALE GENOMIC DNA]</scope>
    <source>
        <strain evidence="2">F 1598</strain>
    </source>
</reference>